<evidence type="ECO:0000256" key="6">
    <source>
        <dbReference type="ARBA" id="ARBA00022723"/>
    </source>
</evidence>
<dbReference type="PROSITE" id="PS51257">
    <property type="entry name" value="PROKAR_LIPOPROTEIN"/>
    <property type="match status" value="1"/>
</dbReference>
<keyword evidence="8" id="KW-0784">Thiamine biosynthesis</keyword>
<proteinExistence type="inferred from homology"/>
<evidence type="ECO:0000256" key="4">
    <source>
        <dbReference type="ARBA" id="ARBA00011738"/>
    </source>
</evidence>
<accession>A0A939QDD9</accession>
<sequence>MRVKTSGAAAMLAAAALVATGCSGSGAAADGSDQATLMLDVAVLPKHAPFYAAVDAGFFAEEGIDLEIMPGSGSANTVASVDTGRVDFGWADFNVSLLNRAQGSSIQQINLVQAQSAYAALALPDSGISDWDDLKGKTVATEGNGAMVSMWPAVLDTLGWDDDEVTIVSAAGEAKIPGLISQQWDANLALSVSDGPMLVAEGYDPVILPWADLGLLYYGNGIIASDQTISEDPELVERFNRALQRGFAWACAHQDETAQSFTDAVPGFDEAALQSAIDGQCELMWNDENVETGFGTMSDAGVEKQIEVAVEYLGLENPESISPDDIYTNDFLEPLVPEDVVEAPAE</sequence>
<evidence type="ECO:0000256" key="3">
    <source>
        <dbReference type="ARBA" id="ARBA00009406"/>
    </source>
</evidence>
<comment type="subunit">
    <text evidence="4">Homodimer.</text>
</comment>
<evidence type="ECO:0000256" key="5">
    <source>
        <dbReference type="ARBA" id="ARBA00022679"/>
    </source>
</evidence>
<keyword evidence="12" id="KW-0732">Signal</keyword>
<reference evidence="14" key="1">
    <citation type="submission" date="2021-03" db="EMBL/GenBank/DDBJ databases">
        <title>Leucobacter chromiisoli sp. nov., isolated from chromium-containing soil of chemical plant.</title>
        <authorList>
            <person name="Xu Z."/>
        </authorList>
    </citation>
    <scope>NUCLEOTIDE SEQUENCE</scope>
    <source>
        <strain evidence="14">K 70/01</strain>
    </source>
</reference>
<dbReference type="AlphaFoldDB" id="A0A939QDD9"/>
<dbReference type="GO" id="GO:0016740">
    <property type="term" value="F:transferase activity"/>
    <property type="evidence" value="ECO:0007669"/>
    <property type="project" value="UniProtKB-KW"/>
</dbReference>
<dbReference type="SUPFAM" id="SSF53850">
    <property type="entry name" value="Periplasmic binding protein-like II"/>
    <property type="match status" value="1"/>
</dbReference>
<feature type="domain" description="SsuA/THI5-like" evidence="13">
    <location>
        <begin position="45"/>
        <end position="256"/>
    </location>
</feature>
<comment type="caution">
    <text evidence="14">The sequence shown here is derived from an EMBL/GenBank/DDBJ whole genome shotgun (WGS) entry which is preliminary data.</text>
</comment>
<evidence type="ECO:0000256" key="10">
    <source>
        <dbReference type="ARBA" id="ARBA00033171"/>
    </source>
</evidence>
<comment type="catalytic activity">
    <reaction evidence="11">
        <text>N(6)-(pyridoxal phosphate)-L-lysyl-[4-amino-5-hydroxymethyl-2-methylpyrimidine phosphate synthase] + L-histidyl-[4-amino-5-hydroxymethyl-2-methylpyrimidine phosphate synthase] + 2 Fe(3+) + 4 H2O = L-lysyl-[4-amino-5-hydroxymethyl-2-methylpyrimidine phosphate synthase] + (2S)-2-amino-5-hydroxy-4-oxopentanoyl-[4-amino-5-hydroxymethyl-2-methylpyrimidine phosphate synthase] + 4-amino-2-methyl-5-(phosphooxymethyl)pyrimidine + 3-oxopropanoate + 2 Fe(2+) + 2 H(+)</text>
        <dbReference type="Rhea" id="RHEA:65756"/>
        <dbReference type="Rhea" id="RHEA-COMP:16892"/>
        <dbReference type="Rhea" id="RHEA-COMP:16893"/>
        <dbReference type="Rhea" id="RHEA-COMP:16894"/>
        <dbReference type="Rhea" id="RHEA-COMP:16895"/>
        <dbReference type="ChEBI" id="CHEBI:15377"/>
        <dbReference type="ChEBI" id="CHEBI:15378"/>
        <dbReference type="ChEBI" id="CHEBI:29033"/>
        <dbReference type="ChEBI" id="CHEBI:29034"/>
        <dbReference type="ChEBI" id="CHEBI:29969"/>
        <dbReference type="ChEBI" id="CHEBI:29979"/>
        <dbReference type="ChEBI" id="CHEBI:33190"/>
        <dbReference type="ChEBI" id="CHEBI:58354"/>
        <dbReference type="ChEBI" id="CHEBI:143915"/>
        <dbReference type="ChEBI" id="CHEBI:157692"/>
    </reaction>
    <physiologicalReaction direction="left-to-right" evidence="11">
        <dbReference type="Rhea" id="RHEA:65757"/>
    </physiologicalReaction>
</comment>
<dbReference type="Proteomes" id="UP000668403">
    <property type="component" value="Unassembled WGS sequence"/>
</dbReference>
<dbReference type="Pfam" id="PF09084">
    <property type="entry name" value="NMT1"/>
    <property type="match status" value="1"/>
</dbReference>
<protein>
    <recommendedName>
        <fullName evidence="10">Thiamine pyrimidine synthase</fullName>
    </recommendedName>
</protein>
<organism evidence="14 15">
    <name type="scientific">Leucobacter tardus</name>
    <dbReference type="NCBI Taxonomy" id="501483"/>
    <lineage>
        <taxon>Bacteria</taxon>
        <taxon>Bacillati</taxon>
        <taxon>Actinomycetota</taxon>
        <taxon>Actinomycetes</taxon>
        <taxon>Micrococcales</taxon>
        <taxon>Microbacteriaceae</taxon>
        <taxon>Leucobacter</taxon>
    </lineage>
</organism>
<dbReference type="PANTHER" id="PTHR31528">
    <property type="entry name" value="4-AMINO-5-HYDROXYMETHYL-2-METHYLPYRIMIDINE PHOSPHATE SYNTHASE THI11-RELATED"/>
    <property type="match status" value="1"/>
</dbReference>
<gene>
    <name evidence="14" type="ORF">J4H85_08840</name>
</gene>
<evidence type="ECO:0000256" key="8">
    <source>
        <dbReference type="ARBA" id="ARBA00022977"/>
    </source>
</evidence>
<dbReference type="InterPro" id="IPR015168">
    <property type="entry name" value="SsuA/THI5"/>
</dbReference>
<name>A0A939QDD9_9MICO</name>
<comment type="pathway">
    <text evidence="2">Cofactor biosynthesis; thiamine diphosphate biosynthesis.</text>
</comment>
<evidence type="ECO:0000256" key="7">
    <source>
        <dbReference type="ARBA" id="ARBA00022898"/>
    </source>
</evidence>
<dbReference type="PANTHER" id="PTHR31528:SF1">
    <property type="entry name" value="4-AMINO-5-HYDROXYMETHYL-2-METHYLPYRIMIDINE PHOSPHATE SYNTHASE THI11-RELATED"/>
    <property type="match status" value="1"/>
</dbReference>
<keyword evidence="6" id="KW-0479">Metal-binding</keyword>
<evidence type="ECO:0000259" key="13">
    <source>
        <dbReference type="Pfam" id="PF09084"/>
    </source>
</evidence>
<evidence type="ECO:0000256" key="1">
    <source>
        <dbReference type="ARBA" id="ARBA00003469"/>
    </source>
</evidence>
<dbReference type="GO" id="GO:0046872">
    <property type="term" value="F:metal ion binding"/>
    <property type="evidence" value="ECO:0007669"/>
    <property type="project" value="UniProtKB-KW"/>
</dbReference>
<evidence type="ECO:0000256" key="2">
    <source>
        <dbReference type="ARBA" id="ARBA00004948"/>
    </source>
</evidence>
<dbReference type="InterPro" id="IPR027939">
    <property type="entry name" value="NMT1/THI5"/>
</dbReference>
<comment type="similarity">
    <text evidence="3">Belongs to the NMT1/THI5 family.</text>
</comment>
<keyword evidence="15" id="KW-1185">Reference proteome</keyword>
<comment type="function">
    <text evidence="1">Responsible for the formation of the pyrimidine heterocycle in the thiamine biosynthesis pathway. Catalyzes the formation of hydroxymethylpyrimidine phosphate (HMP-P) from histidine and pyridoxal phosphate (PLP). The protein uses PLP and the active site histidine to form HMP-P, generating an inactive enzyme. The enzyme can only undergo a single turnover, which suggests it is a suicide enzyme.</text>
</comment>
<keyword evidence="9" id="KW-0408">Iron</keyword>
<evidence type="ECO:0000256" key="11">
    <source>
        <dbReference type="ARBA" id="ARBA00048179"/>
    </source>
</evidence>
<evidence type="ECO:0000256" key="9">
    <source>
        <dbReference type="ARBA" id="ARBA00023004"/>
    </source>
</evidence>
<evidence type="ECO:0000256" key="12">
    <source>
        <dbReference type="SAM" id="SignalP"/>
    </source>
</evidence>
<keyword evidence="7" id="KW-0663">Pyridoxal phosphate</keyword>
<dbReference type="RefSeq" id="WP_208238816.1">
    <property type="nucleotide sequence ID" value="NZ_BAAAQU010000002.1"/>
</dbReference>
<dbReference type="GO" id="GO:0009228">
    <property type="term" value="P:thiamine biosynthetic process"/>
    <property type="evidence" value="ECO:0007669"/>
    <property type="project" value="UniProtKB-KW"/>
</dbReference>
<dbReference type="Gene3D" id="3.40.190.10">
    <property type="entry name" value="Periplasmic binding protein-like II"/>
    <property type="match status" value="2"/>
</dbReference>
<feature type="signal peptide" evidence="12">
    <location>
        <begin position="1"/>
        <end position="27"/>
    </location>
</feature>
<evidence type="ECO:0000313" key="14">
    <source>
        <dbReference type="EMBL" id="MBO2990095.1"/>
    </source>
</evidence>
<keyword evidence="5" id="KW-0808">Transferase</keyword>
<evidence type="ECO:0000313" key="15">
    <source>
        <dbReference type="Proteomes" id="UP000668403"/>
    </source>
</evidence>
<feature type="chain" id="PRO_5036865367" description="Thiamine pyrimidine synthase" evidence="12">
    <location>
        <begin position="28"/>
        <end position="346"/>
    </location>
</feature>
<dbReference type="EMBL" id="JAGFBF010000005">
    <property type="protein sequence ID" value="MBO2990095.1"/>
    <property type="molecule type" value="Genomic_DNA"/>
</dbReference>